<dbReference type="RefSeq" id="WP_012551622.1">
    <property type="nucleotide sequence ID" value="NC_011313.1"/>
</dbReference>
<organism evidence="4 5">
    <name type="scientific">Aliivibrio salmonicida (strain LFI1238)</name>
    <name type="common">Vibrio salmonicida (strain LFI1238)</name>
    <dbReference type="NCBI Taxonomy" id="316275"/>
    <lineage>
        <taxon>Bacteria</taxon>
        <taxon>Pseudomonadati</taxon>
        <taxon>Pseudomonadota</taxon>
        <taxon>Gammaproteobacteria</taxon>
        <taxon>Vibrionales</taxon>
        <taxon>Vibrionaceae</taxon>
        <taxon>Aliivibrio</taxon>
    </lineage>
</organism>
<dbReference type="InterPro" id="IPR001932">
    <property type="entry name" value="PPM-type_phosphatase-like_dom"/>
</dbReference>
<feature type="domain" description="PPM-type phosphatase" evidence="3">
    <location>
        <begin position="14"/>
        <end position="245"/>
    </location>
</feature>
<dbReference type="Pfam" id="PF00069">
    <property type="entry name" value="Pkinase"/>
    <property type="match status" value="1"/>
</dbReference>
<dbReference type="eggNOG" id="COG0515">
    <property type="taxonomic scope" value="Bacteria"/>
</dbReference>
<dbReference type="Proteomes" id="UP000001730">
    <property type="component" value="Chromosome 2"/>
</dbReference>
<feature type="domain" description="Protein kinase" evidence="2">
    <location>
        <begin position="278"/>
        <end position="551"/>
    </location>
</feature>
<proteinExistence type="predicted"/>
<keyword evidence="1" id="KW-1133">Transmembrane helix</keyword>
<dbReference type="SUPFAM" id="SSF56112">
    <property type="entry name" value="Protein kinase-like (PK-like)"/>
    <property type="match status" value="1"/>
</dbReference>
<keyword evidence="1" id="KW-0472">Membrane</keyword>
<accession>B6EQM5</accession>
<dbReference type="SMART" id="SM00331">
    <property type="entry name" value="PP2C_SIG"/>
    <property type="match status" value="1"/>
</dbReference>
<dbReference type="InterPro" id="IPR011009">
    <property type="entry name" value="Kinase-like_dom_sf"/>
</dbReference>
<keyword evidence="4" id="KW-0418">Kinase</keyword>
<dbReference type="KEGG" id="vsa:VSAL_II0248"/>
<dbReference type="SMART" id="SM00332">
    <property type="entry name" value="PP2Cc"/>
    <property type="match status" value="1"/>
</dbReference>
<dbReference type="CDD" id="cd14014">
    <property type="entry name" value="STKc_PknB_like"/>
    <property type="match status" value="1"/>
</dbReference>
<dbReference type="PANTHER" id="PTHR24347">
    <property type="entry name" value="SERINE/THREONINE-PROTEIN KINASE"/>
    <property type="match status" value="1"/>
</dbReference>
<dbReference type="Gene3D" id="3.30.200.20">
    <property type="entry name" value="Phosphorylase Kinase, domain 1"/>
    <property type="match status" value="1"/>
</dbReference>
<evidence type="ECO:0000256" key="1">
    <source>
        <dbReference type="SAM" id="Phobius"/>
    </source>
</evidence>
<evidence type="ECO:0000259" key="3">
    <source>
        <dbReference type="PROSITE" id="PS51746"/>
    </source>
</evidence>
<name>B6EQM5_ALISL</name>
<dbReference type="PROSITE" id="PS00108">
    <property type="entry name" value="PROTEIN_KINASE_ST"/>
    <property type="match status" value="1"/>
</dbReference>
<dbReference type="SMART" id="SM00220">
    <property type="entry name" value="S_TKc"/>
    <property type="match status" value="1"/>
</dbReference>
<dbReference type="GO" id="GO:0005524">
    <property type="term" value="F:ATP binding"/>
    <property type="evidence" value="ECO:0007669"/>
    <property type="project" value="InterPro"/>
</dbReference>
<dbReference type="GO" id="GO:0004672">
    <property type="term" value="F:protein kinase activity"/>
    <property type="evidence" value="ECO:0007669"/>
    <property type="project" value="InterPro"/>
</dbReference>
<dbReference type="PROSITE" id="PS50011">
    <property type="entry name" value="PROTEIN_KINASE_DOM"/>
    <property type="match status" value="1"/>
</dbReference>
<keyword evidence="4" id="KW-0808">Transferase</keyword>
<evidence type="ECO:0000313" key="5">
    <source>
        <dbReference type="Proteomes" id="UP000001730"/>
    </source>
</evidence>
<keyword evidence="5" id="KW-1185">Reference proteome</keyword>
<evidence type="ECO:0000259" key="2">
    <source>
        <dbReference type="PROSITE" id="PS50011"/>
    </source>
</evidence>
<dbReference type="SUPFAM" id="SSF81606">
    <property type="entry name" value="PP2C-like"/>
    <property type="match status" value="1"/>
</dbReference>
<gene>
    <name evidence="4" type="ordered locus">VSAL_II0248</name>
</gene>
<sequence>MKSTLQTSKDLILRVGGNSTQGKRESNQDAFIVKQTSLSELQFKGHVACIADGVSCSDKGQQASHTAVTQFVEDYFSTPDSWGVKQAATTILATINTWLYQQQNEHDLQHNGWLTTFSSVIIKSNTAHVFHVGDSRVSLYRHGKLKSLTKDHQRRGAGQHRYLTRALGMDTTIDVDYQAISLEQGDLLLLTTDGVHEALNSYVLNSELTATKEKTFPLDSIAANLCDLAIKKGSQDNCSCLLIDVVELPDKSPQELLERFEHYPIPPVLTVGQKIDQYRVQRILYSGVRSHVYQVMDENTLERYVLKAPSQQFAEDSDYLCSFIREQWIGEKVNSDRIMIIHPQLSEVSFLYHVCAYLEGITLRQWMFDNPKPSLEQVRTLINGVMKAVRVLQRLHIVHRDLKPENIMIMPTGNVILIDFGAATADGFDEVLPTIENECPLGEINYCAPEYINGEKATHQSDIFSIGVICYELLAKVTLSDNSLPYKQTTQQYLQAKRHQSWDYHSLLFQREELPVWIDEAIKKACHPLPSQRYQSMSEFMADLTVPNPQLLRNKKAQALIDRDPILFWKGLSIILSITVLIELGLLLSS</sequence>
<dbReference type="PROSITE" id="PS51746">
    <property type="entry name" value="PPM_2"/>
    <property type="match status" value="1"/>
</dbReference>
<dbReference type="Gene3D" id="1.10.510.10">
    <property type="entry name" value="Transferase(Phosphotransferase) domain 1"/>
    <property type="match status" value="1"/>
</dbReference>
<dbReference type="Pfam" id="PF13672">
    <property type="entry name" value="PP2C_2"/>
    <property type="match status" value="1"/>
</dbReference>
<feature type="transmembrane region" description="Helical" evidence="1">
    <location>
        <begin position="567"/>
        <end position="588"/>
    </location>
</feature>
<protein>
    <submittedName>
        <fullName evidence="4">Membrane associated protein kinase</fullName>
    </submittedName>
</protein>
<dbReference type="CDD" id="cd00143">
    <property type="entry name" value="PP2Cc"/>
    <property type="match status" value="1"/>
</dbReference>
<dbReference type="HOGENOM" id="CLU_034273_0_0_6"/>
<dbReference type="Gene3D" id="3.60.40.10">
    <property type="entry name" value="PPM-type phosphatase domain"/>
    <property type="match status" value="1"/>
</dbReference>
<dbReference type="AlphaFoldDB" id="B6EQM5"/>
<dbReference type="InterPro" id="IPR008271">
    <property type="entry name" value="Ser/Thr_kinase_AS"/>
</dbReference>
<keyword evidence="1" id="KW-0812">Transmembrane</keyword>
<dbReference type="InterPro" id="IPR000719">
    <property type="entry name" value="Prot_kinase_dom"/>
</dbReference>
<dbReference type="eggNOG" id="COG0631">
    <property type="taxonomic scope" value="Bacteria"/>
</dbReference>
<dbReference type="EMBL" id="FM178380">
    <property type="protein sequence ID" value="CAQ81002.1"/>
    <property type="molecule type" value="Genomic_DNA"/>
</dbReference>
<evidence type="ECO:0000313" key="4">
    <source>
        <dbReference type="EMBL" id="CAQ81002.1"/>
    </source>
</evidence>
<dbReference type="InterPro" id="IPR036457">
    <property type="entry name" value="PPM-type-like_dom_sf"/>
</dbReference>
<reference evidence="4 5" key="1">
    <citation type="journal article" date="2008" name="BMC Genomics">
        <title>The genome sequence of the fish pathogen Aliivibrio salmonicida strain LFI1238 shows extensive evidence of gene decay.</title>
        <authorList>
            <person name="Hjerde E."/>
            <person name="Lorentzen M.S."/>
            <person name="Holden M.T."/>
            <person name="Seeger K."/>
            <person name="Paulsen S."/>
            <person name="Bason N."/>
            <person name="Churcher C."/>
            <person name="Harris D."/>
            <person name="Norbertczak H."/>
            <person name="Quail M.A."/>
            <person name="Sanders S."/>
            <person name="Thurston S."/>
            <person name="Parkhill J."/>
            <person name="Willassen N.P."/>
            <person name="Thomson N.R."/>
        </authorList>
    </citation>
    <scope>NUCLEOTIDE SEQUENCE [LARGE SCALE GENOMIC DNA]</scope>
    <source>
        <strain evidence="4 5">LFI1238</strain>
    </source>
</reference>